<dbReference type="KEGG" id="vcn:VOLCADRAFT_101448"/>
<name>D8UMP2_VOLCA</name>
<proteinExistence type="predicted"/>
<dbReference type="STRING" id="3068.D8UMP2"/>
<protein>
    <submittedName>
        <fullName evidence="2">Uncharacterized protein</fullName>
    </submittedName>
</protein>
<gene>
    <name evidence="2" type="ORF">VOLCADRAFT_101448</name>
</gene>
<feature type="compositionally biased region" description="Gly residues" evidence="1">
    <location>
        <begin position="48"/>
        <end position="66"/>
    </location>
</feature>
<evidence type="ECO:0000313" key="2">
    <source>
        <dbReference type="EMBL" id="EFJ39007.1"/>
    </source>
</evidence>
<sequence length="211" mass="22094">ARVKEAKDELRRLKAEQLAAQCDTARRLLEGQSFPRFVVLNLAAGGSTAGGGGRGGGRGSRGGGADGRPVLMPALLVGETEPPREAAAGGSGKEPPPPLPYYACLAADNRLMRASVSCIAGVLCGPEGLASEEDSSKVWAAVKAVLAARQAVKAAISELEVQRRIATSGGRGQDGWLEKMARAKRLLKKAEKLRAECLSSGKLESTWKTFQ</sequence>
<feature type="non-terminal residue" evidence="2">
    <location>
        <position position="211"/>
    </location>
</feature>
<dbReference type="RefSeq" id="XP_002959928.1">
    <property type="nucleotide sequence ID" value="XM_002959882.1"/>
</dbReference>
<dbReference type="Proteomes" id="UP000001058">
    <property type="component" value="Unassembled WGS sequence"/>
</dbReference>
<organism evidence="3">
    <name type="scientific">Volvox carteri f. nagariensis</name>
    <dbReference type="NCBI Taxonomy" id="3068"/>
    <lineage>
        <taxon>Eukaryota</taxon>
        <taxon>Viridiplantae</taxon>
        <taxon>Chlorophyta</taxon>
        <taxon>core chlorophytes</taxon>
        <taxon>Chlorophyceae</taxon>
        <taxon>CS clade</taxon>
        <taxon>Chlamydomonadales</taxon>
        <taxon>Volvocaceae</taxon>
        <taxon>Volvox</taxon>
    </lineage>
</organism>
<dbReference type="EMBL" id="GL379246">
    <property type="protein sequence ID" value="EFJ39007.1"/>
    <property type="molecule type" value="Genomic_DNA"/>
</dbReference>
<accession>D8UMP2</accession>
<evidence type="ECO:0000313" key="3">
    <source>
        <dbReference type="Proteomes" id="UP000001058"/>
    </source>
</evidence>
<dbReference type="AlphaFoldDB" id="D8UMP2"/>
<dbReference type="InParanoid" id="D8UMP2"/>
<reference evidence="2 3" key="1">
    <citation type="journal article" date="2010" name="Science">
        <title>Genomic analysis of organismal complexity in the multicellular green alga Volvox carteri.</title>
        <authorList>
            <person name="Prochnik S.E."/>
            <person name="Umen J."/>
            <person name="Nedelcu A.M."/>
            <person name="Hallmann A."/>
            <person name="Miller S.M."/>
            <person name="Nishii I."/>
            <person name="Ferris P."/>
            <person name="Kuo A."/>
            <person name="Mitros T."/>
            <person name="Fritz-Laylin L.K."/>
            <person name="Hellsten U."/>
            <person name="Chapman J."/>
            <person name="Simakov O."/>
            <person name="Rensing S.A."/>
            <person name="Terry A."/>
            <person name="Pangilinan J."/>
            <person name="Kapitonov V."/>
            <person name="Jurka J."/>
            <person name="Salamov A."/>
            <person name="Shapiro H."/>
            <person name="Schmutz J."/>
            <person name="Grimwood J."/>
            <person name="Lindquist E."/>
            <person name="Lucas S."/>
            <person name="Grigoriev I.V."/>
            <person name="Schmitt R."/>
            <person name="Kirk D."/>
            <person name="Rokhsar D.S."/>
        </authorList>
    </citation>
    <scope>NUCLEOTIDE SEQUENCE [LARGE SCALE GENOMIC DNA]</scope>
    <source>
        <strain evidence="3">f. Nagariensis / Eve</strain>
    </source>
</reference>
<keyword evidence="3" id="KW-1185">Reference proteome</keyword>
<evidence type="ECO:0000256" key="1">
    <source>
        <dbReference type="SAM" id="MobiDB-lite"/>
    </source>
</evidence>
<feature type="non-terminal residue" evidence="2">
    <location>
        <position position="1"/>
    </location>
</feature>
<feature type="region of interest" description="Disordered" evidence="1">
    <location>
        <begin position="48"/>
        <end position="69"/>
    </location>
</feature>
<dbReference type="GeneID" id="9614957"/>